<evidence type="ECO:0000259" key="2">
    <source>
        <dbReference type="Pfam" id="PF26205"/>
    </source>
</evidence>
<dbReference type="AlphaFoldDB" id="A0A388SZT9"/>
<organism evidence="3 4">
    <name type="scientific">Streptomyces spongiicola</name>
    <dbReference type="NCBI Taxonomy" id="1690221"/>
    <lineage>
        <taxon>Bacteria</taxon>
        <taxon>Bacillati</taxon>
        <taxon>Actinomycetota</taxon>
        <taxon>Actinomycetes</taxon>
        <taxon>Kitasatosporales</taxon>
        <taxon>Streptomycetaceae</taxon>
        <taxon>Streptomyces</taxon>
    </lineage>
</organism>
<dbReference type="PANTHER" id="PTHR43773:SF1">
    <property type="entry name" value="MAGNESIUM TRANSPORTER MGTE"/>
    <property type="match status" value="1"/>
</dbReference>
<dbReference type="Proteomes" id="UP000265354">
    <property type="component" value="Unassembled WGS sequence"/>
</dbReference>
<proteinExistence type="predicted"/>
<gene>
    <name evidence="3" type="ORF">SSP531S_19110</name>
</gene>
<dbReference type="InterPro" id="IPR058838">
    <property type="entry name" value="SH3_actinomycetes"/>
</dbReference>
<evidence type="ECO:0000313" key="4">
    <source>
        <dbReference type="Proteomes" id="UP000265354"/>
    </source>
</evidence>
<dbReference type="PANTHER" id="PTHR43773">
    <property type="entry name" value="MAGNESIUM TRANSPORTER MGTE"/>
    <property type="match status" value="1"/>
</dbReference>
<dbReference type="GO" id="GO:0016020">
    <property type="term" value="C:membrane"/>
    <property type="evidence" value="ECO:0007669"/>
    <property type="project" value="InterPro"/>
</dbReference>
<dbReference type="RefSeq" id="WP_116427356.1">
    <property type="nucleotide sequence ID" value="NZ_BGZL01000004.1"/>
</dbReference>
<dbReference type="InterPro" id="IPR006669">
    <property type="entry name" value="MgtE_transporter"/>
</dbReference>
<sequence length="380" mass="39306">MTADGPRFFVSHLAGVPVFGSGGVPVGRVRDLVAAFPAGRPPRLVGLVVGVRGHGPVFVPASRLTGLESGQVTVTGAVSMRRFRPGPGERLVLGQLLDRRVRLADSGEEVTVLDVEVRHRPERGRWEADRVCARRDRGGPARHRGEALAVDWSAVRGLPPAEPAPARVRDHTGLGAEGVEESVREGGESGWERTARALMGAGPVVVPPEAGVAAALARIGERELIGALAAQVYVCRPPGEPPTGTYLGTVPVQRLLRNSPVAPVMPVASLLDTELPALAPDTPLPAVSCCLTAFDLVAAPVVDGGGALLGAVTVDAVLDRLLPDRWREAGYGIPDSGGARPGAAGARAEEDPPGRPGAGAFPPTAFPPAGRPGGRDEGDR</sequence>
<comment type="caution">
    <text evidence="3">The sequence shown here is derived from an EMBL/GenBank/DDBJ whole genome shotgun (WGS) entry which is preliminary data.</text>
</comment>
<dbReference type="SUPFAM" id="SSF54631">
    <property type="entry name" value="CBS-domain pair"/>
    <property type="match status" value="1"/>
</dbReference>
<reference evidence="3 4" key="1">
    <citation type="submission" date="2018-07" db="EMBL/GenBank/DDBJ databases">
        <title>Whole Genome Shotgun Sequence of Streptomyces spongiicola strain 531S.</title>
        <authorList>
            <person name="Dohra H."/>
            <person name="Kodani S."/>
        </authorList>
    </citation>
    <scope>NUCLEOTIDE SEQUENCE [LARGE SCALE GENOMIC DNA]</scope>
    <source>
        <strain evidence="3 4">531S</strain>
    </source>
</reference>
<protein>
    <recommendedName>
        <fullName evidence="2">SH3 domain-containing protein</fullName>
    </recommendedName>
</protein>
<name>A0A388SZT9_9ACTN</name>
<evidence type="ECO:0000313" key="3">
    <source>
        <dbReference type="EMBL" id="GBQ00495.1"/>
    </source>
</evidence>
<dbReference type="GO" id="GO:0015095">
    <property type="term" value="F:magnesium ion transmembrane transporter activity"/>
    <property type="evidence" value="ECO:0007669"/>
    <property type="project" value="InterPro"/>
</dbReference>
<feature type="domain" description="SH3" evidence="2">
    <location>
        <begin position="91"/>
        <end position="158"/>
    </location>
</feature>
<evidence type="ECO:0000256" key="1">
    <source>
        <dbReference type="SAM" id="MobiDB-lite"/>
    </source>
</evidence>
<dbReference type="Pfam" id="PF26205">
    <property type="entry name" value="SH3_actinomycetes"/>
    <property type="match status" value="1"/>
</dbReference>
<feature type="region of interest" description="Disordered" evidence="1">
    <location>
        <begin position="330"/>
        <end position="380"/>
    </location>
</feature>
<dbReference type="EMBL" id="BGZL01000004">
    <property type="protein sequence ID" value="GBQ00495.1"/>
    <property type="molecule type" value="Genomic_DNA"/>
</dbReference>
<dbReference type="Gene3D" id="3.10.580.10">
    <property type="entry name" value="CBS-domain"/>
    <property type="match status" value="1"/>
</dbReference>
<feature type="compositionally biased region" description="Low complexity" evidence="1">
    <location>
        <begin position="334"/>
        <end position="346"/>
    </location>
</feature>
<dbReference type="InterPro" id="IPR046342">
    <property type="entry name" value="CBS_dom_sf"/>
</dbReference>
<accession>A0A388SZT9</accession>